<name>Q983C7_RHILO</name>
<evidence type="ECO:0000313" key="9">
    <source>
        <dbReference type="Proteomes" id="UP000000552"/>
    </source>
</evidence>
<keyword evidence="4" id="KW-0066">ATP synthesis</keyword>
<dbReference type="EMBL" id="BA000012">
    <property type="protein sequence ID" value="BAB54279.1"/>
    <property type="molecule type" value="Genomic_DNA"/>
</dbReference>
<dbReference type="GO" id="GO:0008976">
    <property type="term" value="F:polyphosphate kinase activity"/>
    <property type="evidence" value="ECO:0007669"/>
    <property type="project" value="UniProtKB-UniRule"/>
</dbReference>
<evidence type="ECO:0000259" key="7">
    <source>
        <dbReference type="Pfam" id="PF03976"/>
    </source>
</evidence>
<dbReference type="SUPFAM" id="SSF52540">
    <property type="entry name" value="P-loop containing nucleoside triphosphate hydrolases"/>
    <property type="match status" value="1"/>
</dbReference>
<dbReference type="InterPro" id="IPR022488">
    <property type="entry name" value="PPK2-related"/>
</dbReference>
<evidence type="ECO:0000256" key="5">
    <source>
        <dbReference type="ARBA" id="ARBA00024500"/>
    </source>
</evidence>
<dbReference type="GO" id="GO:0006754">
    <property type="term" value="P:ATP biosynthetic process"/>
    <property type="evidence" value="ECO:0007669"/>
    <property type="project" value="UniProtKB-KW"/>
</dbReference>
<evidence type="ECO:0000256" key="1">
    <source>
        <dbReference type="ARBA" id="ARBA00009924"/>
    </source>
</evidence>
<reference evidence="8 9" key="1">
    <citation type="journal article" date="2000" name="DNA Res.">
        <title>Complete genome structure of the nitrogen-fixing symbiotic bacterium Mesorhizobium loti.</title>
        <authorList>
            <person name="Kaneko T."/>
            <person name="Nakamura Y."/>
            <person name="Sato S."/>
            <person name="Asamizu E."/>
            <person name="Kato T."/>
            <person name="Sasamoto S."/>
            <person name="Watanabe A."/>
            <person name="Idesawa K."/>
            <person name="Ishikawa A."/>
            <person name="Kawashima K."/>
            <person name="Kimura T."/>
            <person name="Kishida Y."/>
            <person name="Kiyokawa C."/>
            <person name="Kohara M."/>
            <person name="Matsumoto M."/>
            <person name="Matsuno A."/>
            <person name="Mochizuki Y."/>
            <person name="Nakayama S."/>
            <person name="Nakazaki N."/>
            <person name="Shimpo S."/>
            <person name="Sugimoto M."/>
            <person name="Takeuchi C."/>
            <person name="Yamada M."/>
            <person name="Tabata S."/>
        </authorList>
    </citation>
    <scope>NUCLEOTIDE SEQUENCE [LARGE SCALE GENOMIC DNA]</scope>
    <source>
        <strain evidence="9">LMG 29417 / CECT 9101 / MAFF 303099</strain>
    </source>
</reference>
<evidence type="ECO:0000256" key="2">
    <source>
        <dbReference type="ARBA" id="ARBA00022679"/>
    </source>
</evidence>
<dbReference type="AlphaFoldDB" id="Q983C7"/>
<protein>
    <recommendedName>
        <fullName evidence="6">ADP/GDP-polyphosphate phosphotransferase</fullName>
        <ecNumber evidence="6">2.7.4.-</ecNumber>
    </recommendedName>
    <alternativeName>
        <fullName evidence="6">Polyphosphate kinase PPK2</fullName>
    </alternativeName>
</protein>
<evidence type="ECO:0000256" key="3">
    <source>
        <dbReference type="ARBA" id="ARBA00022777"/>
    </source>
</evidence>
<comment type="catalytic activity">
    <reaction evidence="5">
        <text>[phosphate](n) + ATP = [phosphate](n+1) + ADP</text>
        <dbReference type="Rhea" id="RHEA:19573"/>
        <dbReference type="Rhea" id="RHEA-COMP:9859"/>
        <dbReference type="Rhea" id="RHEA-COMP:14280"/>
        <dbReference type="ChEBI" id="CHEBI:16838"/>
        <dbReference type="ChEBI" id="CHEBI:30616"/>
        <dbReference type="ChEBI" id="CHEBI:456216"/>
    </reaction>
    <physiologicalReaction direction="right-to-left" evidence="5">
        <dbReference type="Rhea" id="RHEA:19575"/>
    </physiologicalReaction>
</comment>
<feature type="domain" description="Polyphosphate kinase-2-related" evidence="7">
    <location>
        <begin position="113"/>
        <end position="337"/>
    </location>
</feature>
<comment type="function">
    <text evidence="6">Uses inorganic polyphosphate (polyP) as a donor to convert GDP to GTP or ADP to ATP.</text>
</comment>
<comment type="subunit">
    <text evidence="6">Homotetramer.</text>
</comment>
<dbReference type="InterPro" id="IPR022486">
    <property type="entry name" value="PPK2_PA0141"/>
</dbReference>
<dbReference type="HOGENOM" id="CLU_048699_3_0_5"/>
<dbReference type="InterPro" id="IPR027417">
    <property type="entry name" value="P-loop_NTPase"/>
</dbReference>
<evidence type="ECO:0000313" key="8">
    <source>
        <dbReference type="EMBL" id="BAB54279.1"/>
    </source>
</evidence>
<dbReference type="EC" id="2.7.4.-" evidence="6"/>
<keyword evidence="3 6" id="KW-0418">Kinase</keyword>
<dbReference type="PANTHER" id="PTHR34383:SF1">
    <property type="entry name" value="ADP-POLYPHOSPHATE PHOSPHOTRANSFERASE"/>
    <property type="match status" value="1"/>
</dbReference>
<dbReference type="PANTHER" id="PTHR34383">
    <property type="entry name" value="POLYPHOSPHATE:AMP PHOSPHOTRANSFERASE-RELATED"/>
    <property type="match status" value="1"/>
</dbReference>
<accession>Q983C7</accession>
<comment type="similarity">
    <text evidence="1 6">Belongs to the polyphosphate kinase 2 (PPK2) family. Class I subfamily.</text>
</comment>
<dbReference type="Pfam" id="PF03976">
    <property type="entry name" value="PPK2"/>
    <property type="match status" value="1"/>
</dbReference>
<keyword evidence="2 6" id="KW-0808">Transferase</keyword>
<sequence>MVMDRLDRADAARPLYRARAAIKPSLPVYIEVGSGVSLPGCWPAIWGAVWEPTGLASGAVQMTELRQNSPAKDWLEAELADTLDEDYELEMSEPALSMEIAKIYKNAHPPSIDRMQYFRDLITLQSELIKLQSWVAYHKKKLVVIFEGRDSAGKGGVIKRITQRLNPRICRVVALPAPTEREKSQWYFQRYVPHLPAGGEIVLFDRSWYNRSGVERVMGFADAGQVEEFFRDVPEFERMLVRSGITVVKYWFSITDEEQQMRFLMRIHDPMKQWKLSPMDLQSRVRWEQYTKAKEETFARTNIPEAPWFIVEGNDKKRARLNCIDHLLKQMPYEEVPHEEITLPERVFNPEYERQTLPRELYVPEKY</sequence>
<organism evidence="8 9">
    <name type="scientific">Mesorhizobium japonicum (strain LMG 29417 / CECT 9101 / MAFF 303099)</name>
    <name type="common">Mesorhizobium loti (strain MAFF 303099)</name>
    <dbReference type="NCBI Taxonomy" id="266835"/>
    <lineage>
        <taxon>Bacteria</taxon>
        <taxon>Pseudomonadati</taxon>
        <taxon>Pseudomonadota</taxon>
        <taxon>Alphaproteobacteria</taxon>
        <taxon>Hyphomicrobiales</taxon>
        <taxon>Phyllobacteriaceae</taxon>
        <taxon>Mesorhizobium</taxon>
    </lineage>
</organism>
<evidence type="ECO:0000256" key="6">
    <source>
        <dbReference type="RuleBase" id="RU369062"/>
    </source>
</evidence>
<dbReference type="Proteomes" id="UP000000552">
    <property type="component" value="Chromosome"/>
</dbReference>
<proteinExistence type="inferred from homology"/>
<evidence type="ECO:0000256" key="4">
    <source>
        <dbReference type="ARBA" id="ARBA00023310"/>
    </source>
</evidence>
<dbReference type="eggNOG" id="COG2326">
    <property type="taxonomic scope" value="Bacteria"/>
</dbReference>
<gene>
    <name evidence="8" type="ordered locus">mlr8387</name>
</gene>
<dbReference type="KEGG" id="mlo:mlr8387"/>
<dbReference type="NCBIfam" id="TIGR03707">
    <property type="entry name" value="PPK2_P_aer"/>
    <property type="match status" value="1"/>
</dbReference>
<dbReference type="Gene3D" id="3.40.50.300">
    <property type="entry name" value="P-loop containing nucleotide triphosphate hydrolases"/>
    <property type="match status" value="1"/>
</dbReference>